<dbReference type="EMBL" id="JBHUOJ010000040">
    <property type="protein sequence ID" value="MFD2835418.1"/>
    <property type="molecule type" value="Genomic_DNA"/>
</dbReference>
<organism evidence="2 3">
    <name type="scientific">Christiangramia antarctica</name>
    <dbReference type="NCBI Taxonomy" id="2058158"/>
    <lineage>
        <taxon>Bacteria</taxon>
        <taxon>Pseudomonadati</taxon>
        <taxon>Bacteroidota</taxon>
        <taxon>Flavobacteriia</taxon>
        <taxon>Flavobacteriales</taxon>
        <taxon>Flavobacteriaceae</taxon>
        <taxon>Christiangramia</taxon>
    </lineage>
</organism>
<dbReference type="InterPro" id="IPR000600">
    <property type="entry name" value="ROK"/>
</dbReference>
<evidence type="ECO:0000313" key="2">
    <source>
        <dbReference type="EMBL" id="MFD2835418.1"/>
    </source>
</evidence>
<dbReference type="PANTHER" id="PTHR18964:SF149">
    <property type="entry name" value="BIFUNCTIONAL UDP-N-ACETYLGLUCOSAMINE 2-EPIMERASE_N-ACETYLMANNOSAMINE KINASE"/>
    <property type="match status" value="1"/>
</dbReference>
<accession>A0ABW5XAV4</accession>
<keyword evidence="3" id="KW-1185">Reference proteome</keyword>
<comment type="similarity">
    <text evidence="1">Belongs to the ROK (NagC/XylR) family.</text>
</comment>
<dbReference type="RefSeq" id="WP_251742511.1">
    <property type="nucleotide sequence ID" value="NZ_JBHUOJ010000040.1"/>
</dbReference>
<sequence length="309" mass="33881">MEEVYLGIDMGGTQIKMGLVNGMGELLGTEMLPAKSDLSMPVRLEELVEDINRILHDKFKLLGIGIAFPGIVDYINNRILSKYVKYTDAENTDLNSWAKKNWNVPLVLENDARAALMGEWQYGAGKGNDNLLMVTLGTGMGSAVLIEGKLLRGKNFIAGNLGGHMSIDFEGDKCNCGNIGCVETAGSTWALSHNLKKLHNYKNSSLSALTTIGYKDIFSHASKGDEIAKKLKKRSLEAWSAGIINLLHAYDPEKLIIGGGIMKSKSEIIPFIRKRVNERSWLPEDGVMITTANQTKYAGILGVCFLLKN</sequence>
<evidence type="ECO:0000313" key="3">
    <source>
        <dbReference type="Proteomes" id="UP001597438"/>
    </source>
</evidence>
<comment type="caution">
    <text evidence="2">The sequence shown here is derived from an EMBL/GenBank/DDBJ whole genome shotgun (WGS) entry which is preliminary data.</text>
</comment>
<dbReference type="InterPro" id="IPR043129">
    <property type="entry name" value="ATPase_NBD"/>
</dbReference>
<gene>
    <name evidence="2" type="ORF">ACFSYS_19155</name>
</gene>
<dbReference type="Pfam" id="PF00480">
    <property type="entry name" value="ROK"/>
    <property type="match status" value="1"/>
</dbReference>
<proteinExistence type="inferred from homology"/>
<evidence type="ECO:0000256" key="1">
    <source>
        <dbReference type="ARBA" id="ARBA00006479"/>
    </source>
</evidence>
<dbReference type="SUPFAM" id="SSF53067">
    <property type="entry name" value="Actin-like ATPase domain"/>
    <property type="match status" value="1"/>
</dbReference>
<reference evidence="3" key="1">
    <citation type="journal article" date="2019" name="Int. J. Syst. Evol. Microbiol.">
        <title>The Global Catalogue of Microorganisms (GCM) 10K type strain sequencing project: providing services to taxonomists for standard genome sequencing and annotation.</title>
        <authorList>
            <consortium name="The Broad Institute Genomics Platform"/>
            <consortium name="The Broad Institute Genome Sequencing Center for Infectious Disease"/>
            <person name="Wu L."/>
            <person name="Ma J."/>
        </authorList>
    </citation>
    <scope>NUCLEOTIDE SEQUENCE [LARGE SCALE GENOMIC DNA]</scope>
    <source>
        <strain evidence="3">KCTC 52925</strain>
    </source>
</reference>
<dbReference type="Gene3D" id="3.30.420.40">
    <property type="match status" value="2"/>
</dbReference>
<name>A0ABW5XAV4_9FLAO</name>
<dbReference type="PANTHER" id="PTHR18964">
    <property type="entry name" value="ROK (REPRESSOR, ORF, KINASE) FAMILY"/>
    <property type="match status" value="1"/>
</dbReference>
<protein>
    <submittedName>
        <fullName evidence="2">ROK family protein</fullName>
    </submittedName>
</protein>
<dbReference type="Proteomes" id="UP001597438">
    <property type="component" value="Unassembled WGS sequence"/>
</dbReference>